<dbReference type="PANTHER" id="PTHR30419">
    <property type="entry name" value="HTH-TYPE TRANSCRIPTIONAL REGULATOR YBHD"/>
    <property type="match status" value="1"/>
</dbReference>
<dbReference type="PROSITE" id="PS50931">
    <property type="entry name" value="HTH_LYSR"/>
    <property type="match status" value="1"/>
</dbReference>
<keyword evidence="4" id="KW-0804">Transcription</keyword>
<evidence type="ECO:0000256" key="1">
    <source>
        <dbReference type="ARBA" id="ARBA00009437"/>
    </source>
</evidence>
<dbReference type="Pfam" id="PF03466">
    <property type="entry name" value="LysR_substrate"/>
    <property type="match status" value="1"/>
</dbReference>
<evidence type="ECO:0000256" key="4">
    <source>
        <dbReference type="ARBA" id="ARBA00023163"/>
    </source>
</evidence>
<dbReference type="OrthoDB" id="7846471at2"/>
<proteinExistence type="inferred from homology"/>
<protein>
    <submittedName>
        <fullName evidence="6">DNA-binding transcriptional LysR family regulator</fullName>
    </submittedName>
</protein>
<evidence type="ECO:0000259" key="5">
    <source>
        <dbReference type="PROSITE" id="PS50931"/>
    </source>
</evidence>
<dbReference type="SUPFAM" id="SSF46785">
    <property type="entry name" value="Winged helix' DNA-binding domain"/>
    <property type="match status" value="1"/>
</dbReference>
<dbReference type="InterPro" id="IPR036390">
    <property type="entry name" value="WH_DNA-bd_sf"/>
</dbReference>
<dbReference type="SUPFAM" id="SSF53850">
    <property type="entry name" value="Periplasmic binding protein-like II"/>
    <property type="match status" value="1"/>
</dbReference>
<keyword evidence="2" id="KW-0805">Transcription regulation</keyword>
<dbReference type="InterPro" id="IPR000847">
    <property type="entry name" value="LysR_HTH_N"/>
</dbReference>
<keyword evidence="3 6" id="KW-0238">DNA-binding</keyword>
<evidence type="ECO:0000256" key="3">
    <source>
        <dbReference type="ARBA" id="ARBA00023125"/>
    </source>
</evidence>
<keyword evidence="7" id="KW-1185">Reference proteome</keyword>
<dbReference type="Gene3D" id="1.10.10.10">
    <property type="entry name" value="Winged helix-like DNA-binding domain superfamily/Winged helix DNA-binding domain"/>
    <property type="match status" value="1"/>
</dbReference>
<dbReference type="InterPro" id="IPR036388">
    <property type="entry name" value="WH-like_DNA-bd_sf"/>
</dbReference>
<reference evidence="6 7" key="1">
    <citation type="submission" date="2018-11" db="EMBL/GenBank/DDBJ databases">
        <title>Genomic Encyclopedia of Type Strains, Phase IV (KMG-IV): sequencing the most valuable type-strain genomes for metagenomic binning, comparative biology and taxonomic classification.</title>
        <authorList>
            <person name="Goeker M."/>
        </authorList>
    </citation>
    <scope>NUCLEOTIDE SEQUENCE [LARGE SCALE GENOMIC DNA]</scope>
    <source>
        <strain evidence="6 7">DSM 104731</strain>
    </source>
</reference>
<name>A0A3N4UNC7_9RHOB</name>
<dbReference type="GO" id="GO:0003700">
    <property type="term" value="F:DNA-binding transcription factor activity"/>
    <property type="evidence" value="ECO:0007669"/>
    <property type="project" value="InterPro"/>
</dbReference>
<comment type="similarity">
    <text evidence="1">Belongs to the LysR transcriptional regulatory family.</text>
</comment>
<dbReference type="Pfam" id="PF00126">
    <property type="entry name" value="HTH_1"/>
    <property type="match status" value="1"/>
</dbReference>
<dbReference type="PANTHER" id="PTHR30419:SF8">
    <property type="entry name" value="NITROGEN ASSIMILATION TRANSCRIPTIONAL ACTIVATOR-RELATED"/>
    <property type="match status" value="1"/>
</dbReference>
<dbReference type="Gene3D" id="3.40.190.290">
    <property type="match status" value="1"/>
</dbReference>
<dbReference type="Proteomes" id="UP000269689">
    <property type="component" value="Unassembled WGS sequence"/>
</dbReference>
<evidence type="ECO:0000313" key="6">
    <source>
        <dbReference type="EMBL" id="RPE72122.1"/>
    </source>
</evidence>
<evidence type="ECO:0000313" key="7">
    <source>
        <dbReference type="Proteomes" id="UP000269689"/>
    </source>
</evidence>
<comment type="caution">
    <text evidence="6">The sequence shown here is derived from an EMBL/GenBank/DDBJ whole genome shotgun (WGS) entry which is preliminary data.</text>
</comment>
<dbReference type="InterPro" id="IPR005119">
    <property type="entry name" value="LysR_subst-bd"/>
</dbReference>
<feature type="domain" description="HTH lysR-type" evidence="5">
    <location>
        <begin position="7"/>
        <end position="64"/>
    </location>
</feature>
<dbReference type="GO" id="GO:0003677">
    <property type="term" value="F:DNA binding"/>
    <property type="evidence" value="ECO:0007669"/>
    <property type="project" value="UniProtKB-KW"/>
</dbReference>
<organism evidence="6 7">
    <name type="scientific">Pacificibacter maritimus</name>
    <dbReference type="NCBI Taxonomy" id="762213"/>
    <lineage>
        <taxon>Bacteria</taxon>
        <taxon>Pseudomonadati</taxon>
        <taxon>Pseudomonadota</taxon>
        <taxon>Alphaproteobacteria</taxon>
        <taxon>Rhodobacterales</taxon>
        <taxon>Roseobacteraceae</taxon>
        <taxon>Pacificibacter</taxon>
    </lineage>
</organism>
<dbReference type="AlphaFoldDB" id="A0A3N4UNC7"/>
<dbReference type="EMBL" id="RKQK01000001">
    <property type="protein sequence ID" value="RPE72122.1"/>
    <property type="molecule type" value="Genomic_DNA"/>
</dbReference>
<evidence type="ECO:0000256" key="2">
    <source>
        <dbReference type="ARBA" id="ARBA00023015"/>
    </source>
</evidence>
<accession>A0A3N4UNC7</accession>
<sequence>MSFTKRLKSQHLKLVHHIAQSGKLQLAAEATNMSQPAASRILTDIETSIGSALFDRGPRGMTLTQAGKSFLRHSQSILTAFENLETDMVSLGAGNSGEVRIGAVTGPAVRSLVPAILKVKREAPNIEATLEVAPSSTLVRALEEGQFDFIISRLSTLHDTRAFNLTPAHAETVSLIVRKEHPLADKKNLTLTDLQDFDWTIQERGSPIRHALENAFVDEGAAVPRQVTNTSSLLVTLGLLAQSNTIATVVDEAAQLLTRSFGDDKLRVLDLKNQIKVPPYFIIRKANQHLSRAAARVLDEVMRSF</sequence>
<dbReference type="GO" id="GO:0005829">
    <property type="term" value="C:cytosol"/>
    <property type="evidence" value="ECO:0007669"/>
    <property type="project" value="TreeGrafter"/>
</dbReference>
<dbReference type="RefSeq" id="WP_123792267.1">
    <property type="nucleotide sequence ID" value="NZ_RKQK01000001.1"/>
</dbReference>
<dbReference type="InterPro" id="IPR050950">
    <property type="entry name" value="HTH-type_LysR_regulators"/>
</dbReference>
<gene>
    <name evidence="6" type="ORF">EDD53_1265</name>
</gene>